<dbReference type="RefSeq" id="WP_169751097.1">
    <property type="nucleotide sequence ID" value="NZ_CP012154.1"/>
</dbReference>
<dbReference type="KEGG" id="wma:WM2015_913"/>
<accession>A0A0K0XUA3</accession>
<dbReference type="EMBL" id="CP012154">
    <property type="protein sequence ID" value="AKS41294.1"/>
    <property type="molecule type" value="Genomic_DNA"/>
</dbReference>
<name>A0A0K0XUA3_9GAMM</name>
<dbReference type="STRING" id="1579979.WM2015_913"/>
<dbReference type="InterPro" id="IPR042268">
    <property type="entry name" value="BamC_C"/>
</dbReference>
<gene>
    <name evidence="1" type="ORF">WM2015_913</name>
</gene>
<evidence type="ECO:0000313" key="2">
    <source>
        <dbReference type="Proteomes" id="UP000066624"/>
    </source>
</evidence>
<organism evidence="1 2">
    <name type="scientific">Wenzhouxiangella marina</name>
    <dbReference type="NCBI Taxonomy" id="1579979"/>
    <lineage>
        <taxon>Bacteria</taxon>
        <taxon>Pseudomonadati</taxon>
        <taxon>Pseudomonadota</taxon>
        <taxon>Gammaproteobacteria</taxon>
        <taxon>Chromatiales</taxon>
        <taxon>Wenzhouxiangellaceae</taxon>
        <taxon>Wenzhouxiangella</taxon>
    </lineage>
</organism>
<keyword evidence="2" id="KW-1185">Reference proteome</keyword>
<sequence>MNFYRLCSIALVASLMAGCFNRDRQPIYVQSEEVPPIEVPEDLSLPDVRQTYDIPGTYLPQLAAMGNEARPPVVLSSAEAEASRSHIRFGPTGLYLEVEDEASSVWRRLSFTLNRGGMSVRQVNEDAMRYRFDFRHDPVEIERSGMSRLAFWRSGEILDYSGAYQAELQPDGANTRVVLLGGDGEILDMDRAEFVLAVLRERLG</sequence>
<proteinExistence type="predicted"/>
<dbReference type="Gene3D" id="3.30.310.170">
    <property type="entry name" value="Outer membrane protein assembly factor BamC"/>
    <property type="match status" value="1"/>
</dbReference>
<protein>
    <submittedName>
        <fullName evidence="1">Uncharacterized protein</fullName>
    </submittedName>
</protein>
<evidence type="ECO:0000313" key="1">
    <source>
        <dbReference type="EMBL" id="AKS41294.1"/>
    </source>
</evidence>
<dbReference type="Proteomes" id="UP000066624">
    <property type="component" value="Chromosome"/>
</dbReference>
<dbReference type="PROSITE" id="PS51257">
    <property type="entry name" value="PROKAR_LIPOPROTEIN"/>
    <property type="match status" value="1"/>
</dbReference>
<reference evidence="1 2" key="1">
    <citation type="submission" date="2015-07" db="EMBL/GenBank/DDBJ databases">
        <authorList>
            <person name="Noorani M."/>
        </authorList>
    </citation>
    <scope>NUCLEOTIDE SEQUENCE [LARGE SCALE GENOMIC DNA]</scope>
    <source>
        <strain evidence="1 2">KCTC 42284</strain>
    </source>
</reference>
<dbReference type="AlphaFoldDB" id="A0A0K0XUA3"/>